<feature type="domain" description="SWIM-type" evidence="3">
    <location>
        <begin position="16"/>
        <end position="62"/>
    </location>
</feature>
<dbReference type="EMBL" id="JACTAM010000598">
    <property type="protein sequence ID" value="KAI2647096.1"/>
    <property type="molecule type" value="Genomic_DNA"/>
</dbReference>
<dbReference type="PANTHER" id="PTHR47456:SF4">
    <property type="entry name" value="SWIM-TYPE DOMAIN-CONTAINING PROTEIN"/>
    <property type="match status" value="1"/>
</dbReference>
<keyword evidence="1" id="KW-0863">Zinc-finger</keyword>
<keyword evidence="1" id="KW-0862">Zinc</keyword>
<name>A0ABQ8LBR3_LABRO</name>
<sequence length="145" mass="16349">MSYRREDVTVHGDGVFSVKSQTADYHKMCFGSHTTMPSCTCEDWQRNLLPCKHFCAVFSMVQVWGWEQLGGIYRDNPVYLCLSSLTSPRVSSPPPQDSNTPPRDGTSTSNPPKGNSKTNKRQKCGSLLRDISDLTICRMSHFWTP</sequence>
<evidence type="ECO:0000313" key="4">
    <source>
        <dbReference type="EMBL" id="KAI2647096.1"/>
    </source>
</evidence>
<feature type="region of interest" description="Disordered" evidence="2">
    <location>
        <begin position="86"/>
        <end position="122"/>
    </location>
</feature>
<dbReference type="InterPro" id="IPR007527">
    <property type="entry name" value="Znf_SWIM"/>
</dbReference>
<keyword evidence="4" id="KW-0645">Protease</keyword>
<comment type="caution">
    <text evidence="4">The sequence shown here is derived from an EMBL/GenBank/DDBJ whole genome shotgun (WGS) entry which is preliminary data.</text>
</comment>
<keyword evidence="5" id="KW-1185">Reference proteome</keyword>
<evidence type="ECO:0000256" key="2">
    <source>
        <dbReference type="SAM" id="MobiDB-lite"/>
    </source>
</evidence>
<evidence type="ECO:0000259" key="3">
    <source>
        <dbReference type="PROSITE" id="PS50966"/>
    </source>
</evidence>
<feature type="compositionally biased region" description="Polar residues" evidence="2">
    <location>
        <begin position="97"/>
        <end position="117"/>
    </location>
</feature>
<proteinExistence type="predicted"/>
<dbReference type="GO" id="GO:0008233">
    <property type="term" value="F:peptidase activity"/>
    <property type="evidence" value="ECO:0007669"/>
    <property type="project" value="UniProtKB-KW"/>
</dbReference>
<dbReference type="GO" id="GO:0006508">
    <property type="term" value="P:proteolysis"/>
    <property type="evidence" value="ECO:0007669"/>
    <property type="project" value="UniProtKB-KW"/>
</dbReference>
<keyword evidence="1" id="KW-0479">Metal-binding</keyword>
<protein>
    <submittedName>
        <fullName evidence="4">Immunoglobulin A1 protease</fullName>
    </submittedName>
</protein>
<gene>
    <name evidence="4" type="ORF">H4Q32_031242</name>
</gene>
<reference evidence="4 5" key="1">
    <citation type="submission" date="2022-01" db="EMBL/GenBank/DDBJ databases">
        <title>A high-quality chromosome-level genome assembly of rohu carp, Labeo rohita.</title>
        <authorList>
            <person name="Arick M.A. II"/>
            <person name="Hsu C.-Y."/>
            <person name="Magbanua Z."/>
            <person name="Pechanova O."/>
            <person name="Grover C."/>
            <person name="Miller E."/>
            <person name="Thrash A."/>
            <person name="Ezzel L."/>
            <person name="Alam S."/>
            <person name="Benzie J."/>
            <person name="Hamilton M."/>
            <person name="Karsi A."/>
            <person name="Lawrence M.L."/>
            <person name="Peterson D.G."/>
        </authorList>
    </citation>
    <scope>NUCLEOTIDE SEQUENCE [LARGE SCALE GENOMIC DNA]</scope>
    <source>
        <strain evidence="5">BAU-BD-2019</strain>
        <tissue evidence="4">Blood</tissue>
    </source>
</reference>
<dbReference type="PANTHER" id="PTHR47456">
    <property type="entry name" value="PHD-TYPE DOMAIN-CONTAINING PROTEIN"/>
    <property type="match status" value="1"/>
</dbReference>
<dbReference type="Proteomes" id="UP000830375">
    <property type="component" value="Unassembled WGS sequence"/>
</dbReference>
<dbReference type="PROSITE" id="PS50966">
    <property type="entry name" value="ZF_SWIM"/>
    <property type="match status" value="1"/>
</dbReference>
<dbReference type="Pfam" id="PF04434">
    <property type="entry name" value="SWIM"/>
    <property type="match status" value="1"/>
</dbReference>
<organism evidence="4 5">
    <name type="scientific">Labeo rohita</name>
    <name type="common">Indian major carp</name>
    <name type="synonym">Cyprinus rohita</name>
    <dbReference type="NCBI Taxonomy" id="84645"/>
    <lineage>
        <taxon>Eukaryota</taxon>
        <taxon>Metazoa</taxon>
        <taxon>Chordata</taxon>
        <taxon>Craniata</taxon>
        <taxon>Vertebrata</taxon>
        <taxon>Euteleostomi</taxon>
        <taxon>Actinopterygii</taxon>
        <taxon>Neopterygii</taxon>
        <taxon>Teleostei</taxon>
        <taxon>Ostariophysi</taxon>
        <taxon>Cypriniformes</taxon>
        <taxon>Cyprinidae</taxon>
        <taxon>Labeoninae</taxon>
        <taxon>Labeonini</taxon>
        <taxon>Labeo</taxon>
    </lineage>
</organism>
<evidence type="ECO:0000313" key="5">
    <source>
        <dbReference type="Proteomes" id="UP000830375"/>
    </source>
</evidence>
<accession>A0ABQ8LBR3</accession>
<evidence type="ECO:0000256" key="1">
    <source>
        <dbReference type="PROSITE-ProRule" id="PRU00325"/>
    </source>
</evidence>
<keyword evidence="4" id="KW-0378">Hydrolase</keyword>